<dbReference type="Pfam" id="PF00702">
    <property type="entry name" value="Hydrolase"/>
    <property type="match status" value="1"/>
</dbReference>
<organism evidence="4 5">
    <name type="scientific">Rheinheimera riviphila</name>
    <dbReference type="NCBI Taxonomy" id="1834037"/>
    <lineage>
        <taxon>Bacteria</taxon>
        <taxon>Pseudomonadati</taxon>
        <taxon>Pseudomonadota</taxon>
        <taxon>Gammaproteobacteria</taxon>
        <taxon>Chromatiales</taxon>
        <taxon>Chromatiaceae</taxon>
        <taxon>Rheinheimera</taxon>
    </lineage>
</organism>
<dbReference type="GO" id="GO:0009231">
    <property type="term" value="P:riboflavin biosynthetic process"/>
    <property type="evidence" value="ECO:0007669"/>
    <property type="project" value="TreeGrafter"/>
</dbReference>
<dbReference type="SFLD" id="SFLDS00003">
    <property type="entry name" value="Haloacid_Dehalogenase"/>
    <property type="match status" value="1"/>
</dbReference>
<protein>
    <submittedName>
        <fullName evidence="4">HAD family hydrolase</fullName>
    </submittedName>
</protein>
<dbReference type="SUPFAM" id="SSF56784">
    <property type="entry name" value="HAD-like"/>
    <property type="match status" value="1"/>
</dbReference>
<dbReference type="Proteomes" id="UP000283077">
    <property type="component" value="Unassembled WGS sequence"/>
</dbReference>
<dbReference type="SFLD" id="SFLDG01129">
    <property type="entry name" value="C1.5:_HAD__Beta-PGM__Phosphata"/>
    <property type="match status" value="1"/>
</dbReference>
<evidence type="ECO:0000256" key="3">
    <source>
        <dbReference type="ARBA" id="ARBA00022842"/>
    </source>
</evidence>
<keyword evidence="5" id="KW-1185">Reference proteome</keyword>
<dbReference type="AlphaFoldDB" id="A0A437R5I6"/>
<dbReference type="Gene3D" id="3.40.50.1000">
    <property type="entry name" value="HAD superfamily/HAD-like"/>
    <property type="match status" value="1"/>
</dbReference>
<dbReference type="InterPro" id="IPR023214">
    <property type="entry name" value="HAD_sf"/>
</dbReference>
<evidence type="ECO:0000313" key="4">
    <source>
        <dbReference type="EMBL" id="RVU42048.1"/>
    </source>
</evidence>
<dbReference type="PANTHER" id="PTHR46470:SF4">
    <property type="entry name" value="5-AMINO-6-(5-PHOSPHO-D-RIBITYLAMINO)URACIL PHOSPHATASE YIGB"/>
    <property type="match status" value="1"/>
</dbReference>
<dbReference type="GO" id="GO:0016787">
    <property type="term" value="F:hydrolase activity"/>
    <property type="evidence" value="ECO:0007669"/>
    <property type="project" value="UniProtKB-KW"/>
</dbReference>
<dbReference type="InterPro" id="IPR051400">
    <property type="entry name" value="HAD-like_hydrolase"/>
</dbReference>
<dbReference type="InterPro" id="IPR006439">
    <property type="entry name" value="HAD-SF_hydro_IA"/>
</dbReference>
<keyword evidence="2 4" id="KW-0378">Hydrolase</keyword>
<dbReference type="EMBL" id="SACS01000001">
    <property type="protein sequence ID" value="RVU42048.1"/>
    <property type="molecule type" value="Genomic_DNA"/>
</dbReference>
<dbReference type="PANTHER" id="PTHR46470">
    <property type="entry name" value="N-ACYLNEURAMINATE-9-PHOSPHATASE"/>
    <property type="match status" value="1"/>
</dbReference>
<gene>
    <name evidence="4" type="ORF">EOE67_02360</name>
</gene>
<comment type="caution">
    <text evidence="4">The sequence shown here is derived from an EMBL/GenBank/DDBJ whole genome shotgun (WGS) entry which is preliminary data.</text>
</comment>
<accession>A0A437R5I6</accession>
<dbReference type="NCBIfam" id="TIGR01549">
    <property type="entry name" value="HAD-SF-IA-v1"/>
    <property type="match status" value="1"/>
</dbReference>
<dbReference type="InterPro" id="IPR036412">
    <property type="entry name" value="HAD-like_sf"/>
</dbReference>
<evidence type="ECO:0000313" key="5">
    <source>
        <dbReference type="Proteomes" id="UP000283077"/>
    </source>
</evidence>
<reference evidence="4 5" key="1">
    <citation type="submission" date="2019-01" db="EMBL/GenBank/DDBJ databases">
        <authorList>
            <person name="Chen W.-M."/>
        </authorList>
    </citation>
    <scope>NUCLEOTIDE SEQUENCE [LARGE SCALE GENOMIC DNA]</scope>
    <source>
        <strain evidence="4 5">KYPC3</strain>
    </source>
</reference>
<evidence type="ECO:0000256" key="2">
    <source>
        <dbReference type="ARBA" id="ARBA00022801"/>
    </source>
</evidence>
<keyword evidence="3" id="KW-0460">Magnesium</keyword>
<sequence length="234" mass="26075">MRIYKALSPIKALSFDLDDTLYPNSDVISKAELAMQRRLRQLLGDVAYNQPDFWWQQRKMLAAVQPDIRHDVSSWRLLALEQGLVEQGISRCEAAEIAELAMTAFLAARTDIKLPAQIRPLLEQLATRFPLVAITNGNADIQQMGIGDLFQFALRAGPDGRMKPYPDLFLNAATRLQVEPCEILHIGDHIKSDVLGALHAGCQSAWLNLTPGSVKALKTLPHLEISDVLELKDL</sequence>
<dbReference type="Gene3D" id="1.20.120.1600">
    <property type="match status" value="1"/>
</dbReference>
<evidence type="ECO:0000256" key="1">
    <source>
        <dbReference type="ARBA" id="ARBA00001946"/>
    </source>
</evidence>
<name>A0A437R5I6_9GAMM</name>
<proteinExistence type="predicted"/>
<dbReference type="OrthoDB" id="367448at2"/>
<dbReference type="RefSeq" id="WP_127697424.1">
    <property type="nucleotide sequence ID" value="NZ_SACS01000001.1"/>
</dbReference>
<comment type="cofactor">
    <cofactor evidence="1">
        <name>Mg(2+)</name>
        <dbReference type="ChEBI" id="CHEBI:18420"/>
    </cofactor>
</comment>